<proteinExistence type="predicted"/>
<sequence length="147" mass="16253">MSDFVSFRSVVDPSDCDFLGHMNVSRYFAACSDAVFAVQSEMGMTAEDMRSGRRLSFAVVHADSSFLSELAAGDAIYMRTSVVECGGRSVTFRHRLFRAGDGKEAFQSVFKCVLLNLDTRRAEMLPDEIRIKAQEWVEEGCTGMPGA</sequence>
<protein>
    <submittedName>
        <fullName evidence="1">Thioesterase family protein</fullName>
    </submittedName>
</protein>
<dbReference type="SUPFAM" id="SSF54637">
    <property type="entry name" value="Thioesterase/thiol ester dehydrase-isomerase"/>
    <property type="match status" value="1"/>
</dbReference>
<organism evidence="1 2">
    <name type="scientific">Ruegeria alba</name>
    <dbReference type="NCBI Taxonomy" id="2916756"/>
    <lineage>
        <taxon>Bacteria</taxon>
        <taxon>Pseudomonadati</taxon>
        <taxon>Pseudomonadota</taxon>
        <taxon>Alphaproteobacteria</taxon>
        <taxon>Rhodobacterales</taxon>
        <taxon>Roseobacteraceae</taxon>
        <taxon>Ruegeria</taxon>
    </lineage>
</organism>
<dbReference type="PANTHER" id="PTHR31793:SF2">
    <property type="entry name" value="BLR1345 PROTEIN"/>
    <property type="match status" value="1"/>
</dbReference>
<gene>
    <name evidence="1" type="ORF">MB818_13825</name>
</gene>
<evidence type="ECO:0000313" key="2">
    <source>
        <dbReference type="Proteomes" id="UP001165279"/>
    </source>
</evidence>
<dbReference type="InterPro" id="IPR029069">
    <property type="entry name" value="HotDog_dom_sf"/>
</dbReference>
<evidence type="ECO:0000313" key="1">
    <source>
        <dbReference type="EMBL" id="MCG6559289.1"/>
    </source>
</evidence>
<dbReference type="Pfam" id="PF13279">
    <property type="entry name" value="4HBT_2"/>
    <property type="match status" value="1"/>
</dbReference>
<reference evidence="1" key="1">
    <citation type="submission" date="2022-02" db="EMBL/GenBank/DDBJ databases">
        <title>The genome sequence of Ruegeria sp. 1NDH52C.</title>
        <authorList>
            <person name="Du J."/>
        </authorList>
    </citation>
    <scope>NUCLEOTIDE SEQUENCE</scope>
    <source>
        <strain evidence="1">1NDH52C</strain>
    </source>
</reference>
<dbReference type="PANTHER" id="PTHR31793">
    <property type="entry name" value="4-HYDROXYBENZOYL-COA THIOESTERASE FAMILY MEMBER"/>
    <property type="match status" value="1"/>
</dbReference>
<accession>A0ABS9NYJ1</accession>
<keyword evidence="2" id="KW-1185">Reference proteome</keyword>
<dbReference type="InterPro" id="IPR050563">
    <property type="entry name" value="4-hydroxybenzoyl-CoA_TE"/>
</dbReference>
<dbReference type="EMBL" id="JAKOEM010000012">
    <property type="protein sequence ID" value="MCG6559289.1"/>
    <property type="molecule type" value="Genomic_DNA"/>
</dbReference>
<dbReference type="RefSeq" id="WP_238905448.1">
    <property type="nucleotide sequence ID" value="NZ_JAKOEM010000012.1"/>
</dbReference>
<dbReference type="CDD" id="cd00586">
    <property type="entry name" value="4HBT"/>
    <property type="match status" value="1"/>
</dbReference>
<dbReference type="Gene3D" id="3.10.129.10">
    <property type="entry name" value="Hotdog Thioesterase"/>
    <property type="match status" value="1"/>
</dbReference>
<comment type="caution">
    <text evidence="1">The sequence shown here is derived from an EMBL/GenBank/DDBJ whole genome shotgun (WGS) entry which is preliminary data.</text>
</comment>
<dbReference type="Proteomes" id="UP001165279">
    <property type="component" value="Unassembled WGS sequence"/>
</dbReference>
<name>A0ABS9NYJ1_9RHOB</name>